<gene>
    <name evidence="7" type="primary">LOC106162081</name>
</gene>
<keyword evidence="3" id="KW-1015">Disulfide bond</keyword>
<evidence type="ECO:0000256" key="3">
    <source>
        <dbReference type="ARBA" id="ARBA00023157"/>
    </source>
</evidence>
<evidence type="ECO:0000313" key="6">
    <source>
        <dbReference type="Proteomes" id="UP000085678"/>
    </source>
</evidence>
<dbReference type="GO" id="GO:0005576">
    <property type="term" value="C:extracellular region"/>
    <property type="evidence" value="ECO:0007669"/>
    <property type="project" value="TreeGrafter"/>
</dbReference>
<reference evidence="7" key="1">
    <citation type="submission" date="2025-08" db="UniProtKB">
        <authorList>
            <consortium name="RefSeq"/>
        </authorList>
    </citation>
    <scope>IDENTIFICATION</scope>
    <source>
        <tissue evidence="7">Gonads</tissue>
    </source>
</reference>
<feature type="domain" description="Kazal-like" evidence="5">
    <location>
        <begin position="146"/>
        <end position="202"/>
    </location>
</feature>
<evidence type="ECO:0000256" key="2">
    <source>
        <dbReference type="ARBA" id="ARBA00022900"/>
    </source>
</evidence>
<organism evidence="6 7">
    <name type="scientific">Lingula anatina</name>
    <name type="common">Brachiopod</name>
    <name type="synonym">Lingula unguis</name>
    <dbReference type="NCBI Taxonomy" id="7574"/>
    <lineage>
        <taxon>Eukaryota</taxon>
        <taxon>Metazoa</taxon>
        <taxon>Spiralia</taxon>
        <taxon>Lophotrochozoa</taxon>
        <taxon>Brachiopoda</taxon>
        <taxon>Linguliformea</taxon>
        <taxon>Lingulata</taxon>
        <taxon>Lingulida</taxon>
        <taxon>Linguloidea</taxon>
        <taxon>Lingulidae</taxon>
        <taxon>Lingula</taxon>
    </lineage>
</organism>
<feature type="chain" id="PRO_5015121907" evidence="4">
    <location>
        <begin position="17"/>
        <end position="509"/>
    </location>
</feature>
<sequence length="509" mass="54131">MKILALMLALALTASAAPVEECNTICPFILLPVCGSDGVTYGNECNLNVKACQLRVSGGEKLYKVADGECKTVAVQTNSVAAPVEECNTICPFVLRPVCGSDGVTYNNECNLNVKACQLRVSGGEKLYKVADGECKTVAVQTNSVAAPVEECNAICPFILRPVCGSDGVTYGNECNLNVKACQLRVSGGEKLYKVADGECKTVAVQTNSVAPVEECNTICPFVLLPVCGSDGVTYNNECNLNAKACQLRVSGGEKLYKVADGECKTVAVQTNSVSQCDQMCPTTYQPVCGSASTPDGEVTYTTYSNQCNLNLMACLVAEVSPGTKLSKVYDGLDEIPRFNIPSVLFHLGLVKLGRIYFIRHIQVLLLENFNMKAVFLLVVLVGAVTSAEIECPMFCPFNWAPVCGSDGKTYGNDCSLTVAACQAGKIGVKITKLADGECKVAVQETTQPPTKAPETCMIMCTMQYDPVCGTDGRTYGNACSLKSAACFRAQEGEKLSMAYAGACKPVRK</sequence>
<dbReference type="InterPro" id="IPR036058">
    <property type="entry name" value="Kazal_dom_sf"/>
</dbReference>
<dbReference type="RefSeq" id="XP_013394664.2">
    <property type="nucleotide sequence ID" value="XM_013539210.2"/>
</dbReference>
<feature type="domain" description="Kazal-like" evidence="5">
    <location>
        <begin position="386"/>
        <end position="441"/>
    </location>
</feature>
<dbReference type="SMART" id="SM00280">
    <property type="entry name" value="KAZAL"/>
    <property type="match status" value="7"/>
</dbReference>
<evidence type="ECO:0000256" key="4">
    <source>
        <dbReference type="SAM" id="SignalP"/>
    </source>
</evidence>
<keyword evidence="4" id="KW-0732">Signal</keyword>
<dbReference type="AlphaFoldDB" id="A0A1S3IB80"/>
<feature type="domain" description="Kazal-like" evidence="5">
    <location>
        <begin position="271"/>
        <end position="336"/>
    </location>
</feature>
<keyword evidence="6" id="KW-1185">Reference proteome</keyword>
<proteinExistence type="predicted"/>
<accession>A0A1S3IB80</accession>
<feature type="domain" description="Kazal-like" evidence="5">
    <location>
        <begin position="16"/>
        <end position="72"/>
    </location>
</feature>
<dbReference type="Gene3D" id="3.30.60.30">
    <property type="match status" value="7"/>
</dbReference>
<dbReference type="PANTHER" id="PTHR10913">
    <property type="entry name" value="FOLLISTATIN-RELATED"/>
    <property type="match status" value="1"/>
</dbReference>
<dbReference type="InterPro" id="IPR050653">
    <property type="entry name" value="Prot_Inhib_GrowthFact_Antg"/>
</dbReference>
<keyword evidence="2" id="KW-0722">Serine protease inhibitor</keyword>
<feature type="domain" description="Kazal-like" evidence="5">
    <location>
        <begin position="81"/>
        <end position="137"/>
    </location>
</feature>
<dbReference type="GeneID" id="106162081"/>
<keyword evidence="1" id="KW-0646">Protease inhibitor</keyword>
<dbReference type="KEGG" id="lak:106162081"/>
<dbReference type="InterPro" id="IPR002350">
    <property type="entry name" value="Kazal_dom"/>
</dbReference>
<dbReference type="PANTHER" id="PTHR10913:SF45">
    <property type="entry name" value="FOLLISTATIN, ISOFORM A-RELATED"/>
    <property type="match status" value="1"/>
</dbReference>
<name>A0A1S3IB80_LINAN</name>
<protein>
    <submittedName>
        <fullName evidence="7">Ovoinhibitor</fullName>
    </submittedName>
</protein>
<evidence type="ECO:0000259" key="5">
    <source>
        <dbReference type="PROSITE" id="PS51465"/>
    </source>
</evidence>
<dbReference type="SUPFAM" id="SSF100895">
    <property type="entry name" value="Kazal-type serine protease inhibitors"/>
    <property type="match status" value="7"/>
</dbReference>
<dbReference type="Proteomes" id="UP000085678">
    <property type="component" value="Unplaced"/>
</dbReference>
<dbReference type="PROSITE" id="PS51465">
    <property type="entry name" value="KAZAL_2"/>
    <property type="match status" value="7"/>
</dbReference>
<dbReference type="CDD" id="cd00104">
    <property type="entry name" value="KAZAL_FS"/>
    <property type="match status" value="7"/>
</dbReference>
<evidence type="ECO:0000256" key="1">
    <source>
        <dbReference type="ARBA" id="ARBA00022690"/>
    </source>
</evidence>
<evidence type="ECO:0000313" key="7">
    <source>
        <dbReference type="RefSeq" id="XP_013394664.2"/>
    </source>
</evidence>
<dbReference type="OrthoDB" id="126772at2759"/>
<dbReference type="InParanoid" id="A0A1S3IB80"/>
<feature type="domain" description="Kazal-like" evidence="5">
    <location>
        <begin position="210"/>
        <end position="266"/>
    </location>
</feature>
<feature type="domain" description="Kazal-like" evidence="5">
    <location>
        <begin position="451"/>
        <end position="506"/>
    </location>
</feature>
<dbReference type="GO" id="GO:0004867">
    <property type="term" value="F:serine-type endopeptidase inhibitor activity"/>
    <property type="evidence" value="ECO:0007669"/>
    <property type="project" value="UniProtKB-KW"/>
</dbReference>
<dbReference type="Pfam" id="PF00050">
    <property type="entry name" value="Kazal_1"/>
    <property type="match status" value="7"/>
</dbReference>
<feature type="signal peptide" evidence="4">
    <location>
        <begin position="1"/>
        <end position="16"/>
    </location>
</feature>